<protein>
    <submittedName>
        <fullName evidence="1">Uncharacterized protein</fullName>
    </submittedName>
</protein>
<dbReference type="EMBL" id="QBKI01000003">
    <property type="protein sequence ID" value="PTX20067.1"/>
    <property type="molecule type" value="Genomic_DNA"/>
</dbReference>
<gene>
    <name evidence="1" type="ORF">C8N40_103139</name>
</gene>
<sequence length="393" mass="46016">MRASATHFTLVLGFILFTTVPGLCQVKPYLTARVDTTKQEVKAVYELIGNYMNAQPDSLYHNPYWNKEEVDFYYSQHQEHFDQAAPYLFFGLDSKQLLSYFKPTVLSIEPVGEKYVARILLAADKLEPWMVANKMNPPFILRYYAAKDESGDWKLENTWANELKKWKQQQTKWITFHFPPTFEFNKERAEKANAFVESFVRTLNIPDAKPFDFYVMNSEEELGRLFNLEYWLAYQTGFARAKYNRIFSTHGAEDNLHEFVHILYHPVKNHFLGEGIATFFGGVDGHTPYQETLREVSRDIYMNHPEVTFRNLYDGSFRYTGNQNPRYVAGAVVYQLVHEKKGVKGFKEVEESDNTYESLIKTLAKVMRMKESKVEPYLTDYIRTYHLKEASAL</sequence>
<dbReference type="AlphaFoldDB" id="A0A2T5YLA8"/>
<name>A0A2T5YLA8_9BACT</name>
<proteinExistence type="predicted"/>
<evidence type="ECO:0000313" key="1">
    <source>
        <dbReference type="EMBL" id="PTX20067.1"/>
    </source>
</evidence>
<organism evidence="1 2">
    <name type="scientific">Pontibacter mucosus</name>
    <dbReference type="NCBI Taxonomy" id="1649266"/>
    <lineage>
        <taxon>Bacteria</taxon>
        <taxon>Pseudomonadati</taxon>
        <taxon>Bacteroidota</taxon>
        <taxon>Cytophagia</taxon>
        <taxon>Cytophagales</taxon>
        <taxon>Hymenobacteraceae</taxon>
        <taxon>Pontibacter</taxon>
    </lineage>
</organism>
<reference evidence="1 2" key="1">
    <citation type="submission" date="2018-04" db="EMBL/GenBank/DDBJ databases">
        <title>Genomic Encyclopedia of Archaeal and Bacterial Type Strains, Phase II (KMG-II): from individual species to whole genera.</title>
        <authorList>
            <person name="Goeker M."/>
        </authorList>
    </citation>
    <scope>NUCLEOTIDE SEQUENCE [LARGE SCALE GENOMIC DNA]</scope>
    <source>
        <strain evidence="1 2">DSM 100162</strain>
    </source>
</reference>
<keyword evidence="2" id="KW-1185">Reference proteome</keyword>
<comment type="caution">
    <text evidence="1">The sequence shown here is derived from an EMBL/GenBank/DDBJ whole genome shotgun (WGS) entry which is preliminary data.</text>
</comment>
<dbReference type="OrthoDB" id="788362at2"/>
<dbReference type="RefSeq" id="WP_146173529.1">
    <property type="nucleotide sequence ID" value="NZ_QBKI01000003.1"/>
</dbReference>
<evidence type="ECO:0000313" key="2">
    <source>
        <dbReference type="Proteomes" id="UP000244225"/>
    </source>
</evidence>
<accession>A0A2T5YLA8</accession>
<dbReference type="Proteomes" id="UP000244225">
    <property type="component" value="Unassembled WGS sequence"/>
</dbReference>